<evidence type="ECO:0000256" key="8">
    <source>
        <dbReference type="SAM" id="Coils"/>
    </source>
</evidence>
<evidence type="ECO:0000259" key="10">
    <source>
        <dbReference type="PROSITE" id="PS52040"/>
    </source>
</evidence>
<keyword evidence="6 7" id="KW-0413">Isomerase</keyword>
<dbReference type="PANTHER" id="PTHR43493:SF5">
    <property type="entry name" value="DNA GYRASE SUBUNIT A, CHLOROPLASTIC_MITOCHONDRIAL"/>
    <property type="match status" value="1"/>
</dbReference>
<dbReference type="InterPro" id="IPR002205">
    <property type="entry name" value="Topo_IIA_dom_A"/>
</dbReference>
<evidence type="ECO:0000256" key="7">
    <source>
        <dbReference type="PROSITE-ProRule" id="PRU01384"/>
    </source>
</evidence>
<reference evidence="11 12" key="1">
    <citation type="submission" date="2013-08" db="EMBL/GenBank/DDBJ databases">
        <title>The genome sequence of Knoellia sinensis.</title>
        <authorList>
            <person name="Zhu W."/>
            <person name="Wang G."/>
        </authorList>
    </citation>
    <scope>NUCLEOTIDE SEQUENCE [LARGE SCALE GENOMIC DNA]</scope>
    <source>
        <strain evidence="11 12">KCTC 19936</strain>
    </source>
</reference>
<protein>
    <recommendedName>
        <fullName evidence="3">DNA topoisomerase (ATP-hydrolyzing)</fullName>
        <ecNumber evidence="3">5.6.2.2</ecNumber>
    </recommendedName>
</protein>
<dbReference type="FunFam" id="3.30.1360.40:FF:000002">
    <property type="entry name" value="DNA gyrase subunit A"/>
    <property type="match status" value="1"/>
</dbReference>
<keyword evidence="8" id="KW-0175">Coiled coil</keyword>
<evidence type="ECO:0000256" key="5">
    <source>
        <dbReference type="ARBA" id="ARBA00023125"/>
    </source>
</evidence>
<feature type="coiled-coil region" evidence="8">
    <location>
        <begin position="445"/>
        <end position="472"/>
    </location>
</feature>
<dbReference type="GO" id="GO:0034335">
    <property type="term" value="F:DNA negative supercoiling activity"/>
    <property type="evidence" value="ECO:0007669"/>
    <property type="project" value="UniProtKB-ARBA"/>
</dbReference>
<dbReference type="AlphaFoldDB" id="A0A0A0J7R9"/>
<comment type="caution">
    <text evidence="11">The sequence shown here is derived from an EMBL/GenBank/DDBJ whole genome shotgun (WGS) entry which is preliminary data.</text>
</comment>
<dbReference type="GO" id="GO:0006265">
    <property type="term" value="P:DNA topological change"/>
    <property type="evidence" value="ECO:0007669"/>
    <property type="project" value="UniProtKB-UniRule"/>
</dbReference>
<dbReference type="CDD" id="cd00187">
    <property type="entry name" value="TOP4c"/>
    <property type="match status" value="1"/>
</dbReference>
<name>A0A0A0J7R9_9MICO</name>
<dbReference type="Gene3D" id="3.30.1360.40">
    <property type="match status" value="1"/>
</dbReference>
<keyword evidence="4 7" id="KW-0799">Topoisomerase</keyword>
<dbReference type="SMART" id="SM00434">
    <property type="entry name" value="TOP4c"/>
    <property type="match status" value="1"/>
</dbReference>
<dbReference type="GO" id="GO:0009330">
    <property type="term" value="C:DNA topoisomerase type II (double strand cut, ATP-hydrolyzing) complex"/>
    <property type="evidence" value="ECO:0007669"/>
    <property type="project" value="TreeGrafter"/>
</dbReference>
<feature type="region of interest" description="Disordered" evidence="9">
    <location>
        <begin position="792"/>
        <end position="813"/>
    </location>
</feature>
<dbReference type="InterPro" id="IPR050220">
    <property type="entry name" value="Type_II_DNA_Topoisomerases"/>
</dbReference>
<evidence type="ECO:0000256" key="1">
    <source>
        <dbReference type="ARBA" id="ARBA00000185"/>
    </source>
</evidence>
<evidence type="ECO:0000256" key="4">
    <source>
        <dbReference type="ARBA" id="ARBA00023029"/>
    </source>
</evidence>
<evidence type="ECO:0000256" key="3">
    <source>
        <dbReference type="ARBA" id="ARBA00012895"/>
    </source>
</evidence>
<dbReference type="Proteomes" id="UP000030002">
    <property type="component" value="Unassembled WGS sequence"/>
</dbReference>
<dbReference type="Pfam" id="PF03989">
    <property type="entry name" value="DNA_gyraseA_C"/>
    <property type="match status" value="2"/>
</dbReference>
<dbReference type="InterPro" id="IPR006691">
    <property type="entry name" value="GyrA/parC_rep"/>
</dbReference>
<feature type="active site" description="O-(5'-phospho-DNA)-tyrosine intermediate" evidence="7">
    <location>
        <position position="130"/>
    </location>
</feature>
<sequence length="813" mass="86994">MAKRTTSQTDEEIAENIVDIDVGLEMQNAFLEYSVSVIHSRALPDVRDGLKPVQRRILYSTSEMGLRPDKGHVKSSRVVGDVMGKYHPHGDTAIYDALVRMAQPFTMRLPLVDGHGNFGSLDDGPAASRYTEARLAPAALAMTASLDEDTVDFVPNYDDQLLQPGVLPASYPNLLVNGVSGIAVGFATNMPPHNLVEVIGAARHLIAHPNCSLDDLMKFVPGPDLPLGGRIVGLDGIRDAYLTGKGTFRTRATARIEKITPRKSGIVVTELPYLVGPEKVIERMKTLVQGKKLQGISDVKDLTDRKHGLRLVIEVKNGFNPEAVLEQLYKLTPMEDSFGINNVALVEGQPQTLGLKDLLRHYVEFRIDVVRRRTAFRLRKAQDQLHLVEGLLIAILDIDEVIQLIRSSEDTATARARLMDVFDLSEVQANHILDLQLRRLTKFSRLELEQRRDELQKQIEELEAILGDEKLLHRTVSGELAEVAKKYGTPRRTVLLESAGNPVSTAAPLEVADDPCWVLLSSTGLLARTSNAEPIPAEGPRAKHDAVVAAVRTTARGEVGLVTSLGRMIRINALELPTLPPLGGAPSLSGGAPLAAYVDLPRGEEPVSVVSLAADGPGLALGTAQGVVKRVTADQPKSHDWEVISLKPGDTVVGAGQVVTGDEDLVFVTSDAQLLRFAANSVRPQGRSGGGIAGVRVNAGQRVAWFGVVDPSRDAIVVTASGSTDALPGTQPGAIKATPYAEYPTKGRGTGGVRAHRFLKGEDTLVLAWVGAVPARASGAGGVAIELPEANGRRDGSGVQGSAVITGIGSPQS</sequence>
<evidence type="ECO:0000256" key="9">
    <source>
        <dbReference type="SAM" id="MobiDB-lite"/>
    </source>
</evidence>
<dbReference type="GO" id="GO:0005524">
    <property type="term" value="F:ATP binding"/>
    <property type="evidence" value="ECO:0007669"/>
    <property type="project" value="InterPro"/>
</dbReference>
<keyword evidence="5 7" id="KW-0238">DNA-binding</keyword>
<accession>A0A0A0J7R9</accession>
<dbReference type="PANTHER" id="PTHR43493">
    <property type="entry name" value="DNA GYRASE/TOPOISOMERASE SUBUNIT A"/>
    <property type="match status" value="1"/>
</dbReference>
<dbReference type="InterPro" id="IPR035516">
    <property type="entry name" value="Gyrase/topoIV_suA_C"/>
</dbReference>
<dbReference type="SUPFAM" id="SSF56719">
    <property type="entry name" value="Type II DNA topoisomerase"/>
    <property type="match status" value="1"/>
</dbReference>
<comment type="catalytic activity">
    <reaction evidence="1 7">
        <text>ATP-dependent breakage, passage and rejoining of double-stranded DNA.</text>
        <dbReference type="EC" id="5.6.2.2"/>
    </reaction>
</comment>
<proteinExistence type="inferred from homology"/>
<evidence type="ECO:0000313" key="12">
    <source>
        <dbReference type="Proteomes" id="UP000030002"/>
    </source>
</evidence>
<comment type="similarity">
    <text evidence="2">Belongs to the type II topoisomerase GyrA/ParC subunit family.</text>
</comment>
<dbReference type="STRING" id="1385520.N802_14340"/>
<keyword evidence="12" id="KW-1185">Reference proteome</keyword>
<dbReference type="NCBIfam" id="NF004044">
    <property type="entry name" value="PRK05561.1"/>
    <property type="match status" value="1"/>
</dbReference>
<dbReference type="PROSITE" id="PS52040">
    <property type="entry name" value="TOPO_IIA"/>
    <property type="match status" value="1"/>
</dbReference>
<dbReference type="InterPro" id="IPR013758">
    <property type="entry name" value="Topo_IIA_A/C_ab"/>
</dbReference>
<dbReference type="eggNOG" id="COG0188">
    <property type="taxonomic scope" value="Bacteria"/>
</dbReference>
<dbReference type="EMBL" id="AVPJ01000004">
    <property type="protein sequence ID" value="KGN33223.1"/>
    <property type="molecule type" value="Genomic_DNA"/>
</dbReference>
<dbReference type="GO" id="GO:0003677">
    <property type="term" value="F:DNA binding"/>
    <property type="evidence" value="ECO:0007669"/>
    <property type="project" value="UniProtKB-UniRule"/>
</dbReference>
<dbReference type="RefSeq" id="WP_035914054.1">
    <property type="nucleotide sequence ID" value="NZ_AVPJ01000004.1"/>
</dbReference>
<dbReference type="GO" id="GO:0005737">
    <property type="term" value="C:cytoplasm"/>
    <property type="evidence" value="ECO:0007669"/>
    <property type="project" value="TreeGrafter"/>
</dbReference>
<dbReference type="FunFam" id="1.10.268.10:FF:000001">
    <property type="entry name" value="DNA gyrase subunit A"/>
    <property type="match status" value="1"/>
</dbReference>
<gene>
    <name evidence="11" type="ORF">N802_14340</name>
</gene>
<feature type="domain" description="Topo IIA-type catalytic" evidence="10">
    <location>
        <begin position="43"/>
        <end position="508"/>
    </location>
</feature>
<dbReference type="Gene3D" id="3.90.199.10">
    <property type="entry name" value="Topoisomerase II, domain 5"/>
    <property type="match status" value="1"/>
</dbReference>
<dbReference type="InterPro" id="IPR013760">
    <property type="entry name" value="Topo_IIA-like_dom_sf"/>
</dbReference>
<evidence type="ECO:0000313" key="11">
    <source>
        <dbReference type="EMBL" id="KGN33223.1"/>
    </source>
</evidence>
<dbReference type="Gene3D" id="2.120.10.90">
    <property type="entry name" value="DNA gyrase/topoisomerase IV, subunit A, C-terminal"/>
    <property type="match status" value="1"/>
</dbReference>
<organism evidence="11 12">
    <name type="scientific">Knoellia sinensis KCTC 19936</name>
    <dbReference type="NCBI Taxonomy" id="1385520"/>
    <lineage>
        <taxon>Bacteria</taxon>
        <taxon>Bacillati</taxon>
        <taxon>Actinomycetota</taxon>
        <taxon>Actinomycetes</taxon>
        <taxon>Micrococcales</taxon>
        <taxon>Intrasporangiaceae</taxon>
        <taxon>Knoellia</taxon>
    </lineage>
</organism>
<evidence type="ECO:0000256" key="6">
    <source>
        <dbReference type="ARBA" id="ARBA00023235"/>
    </source>
</evidence>
<dbReference type="SUPFAM" id="SSF101904">
    <property type="entry name" value="GyrA/ParC C-terminal domain-like"/>
    <property type="match status" value="1"/>
</dbReference>
<dbReference type="InterPro" id="IPR013757">
    <property type="entry name" value="Topo_IIA_A_a_sf"/>
</dbReference>
<evidence type="ECO:0000256" key="2">
    <source>
        <dbReference type="ARBA" id="ARBA00008263"/>
    </source>
</evidence>
<dbReference type="Pfam" id="PF00521">
    <property type="entry name" value="DNA_topoisoIV"/>
    <property type="match status" value="1"/>
</dbReference>
<dbReference type="EC" id="5.6.2.2" evidence="3"/>
<dbReference type="OrthoDB" id="9806486at2"/>
<dbReference type="Gene3D" id="1.10.268.10">
    <property type="entry name" value="Topoisomerase, domain 3"/>
    <property type="match status" value="1"/>
</dbReference>